<keyword evidence="11 13" id="KW-0998">Cell outer membrane</keyword>
<evidence type="ECO:0000256" key="5">
    <source>
        <dbReference type="ARBA" id="ARBA00022448"/>
    </source>
</evidence>
<dbReference type="PROSITE" id="PS51257">
    <property type="entry name" value="PROKAR_LIPOPROTEIN"/>
    <property type="match status" value="1"/>
</dbReference>
<evidence type="ECO:0000313" key="14">
    <source>
        <dbReference type="EMBL" id="ACV36014.1"/>
    </source>
</evidence>
<evidence type="ECO:0000256" key="8">
    <source>
        <dbReference type="ARBA" id="ARBA00023136"/>
    </source>
</evidence>
<keyword evidence="6 13" id="KW-0732">Signal</keyword>
<comment type="similarity">
    <text evidence="2 13">Belongs to the LolB family.</text>
</comment>
<proteinExistence type="inferred from homology"/>
<dbReference type="InterPro" id="IPR029046">
    <property type="entry name" value="LolA/LolB/LppX"/>
</dbReference>
<dbReference type="Gene3D" id="2.50.20.10">
    <property type="entry name" value="Lipoprotein localisation LolA/LolB/LppX"/>
    <property type="match status" value="1"/>
</dbReference>
<organism evidence="14">
    <name type="scientific">Accumulibacter regalis</name>
    <dbReference type="NCBI Taxonomy" id="522306"/>
    <lineage>
        <taxon>Bacteria</taxon>
        <taxon>Pseudomonadati</taxon>
        <taxon>Pseudomonadota</taxon>
        <taxon>Betaproteobacteria</taxon>
        <taxon>Candidatus Accumulibacter</taxon>
    </lineage>
</organism>
<keyword evidence="5 13" id="KW-0813">Transport</keyword>
<dbReference type="STRING" id="522306.CAP2UW1_2732"/>
<evidence type="ECO:0000256" key="7">
    <source>
        <dbReference type="ARBA" id="ARBA00022927"/>
    </source>
</evidence>
<dbReference type="HOGENOM" id="CLU_092816_3_1_4"/>
<comment type="subcellular location">
    <subcellularLocation>
        <location evidence="1 13">Cell outer membrane</location>
        <topology evidence="1 13">Lipid-anchor</topology>
    </subcellularLocation>
</comment>
<evidence type="ECO:0000256" key="13">
    <source>
        <dbReference type="HAMAP-Rule" id="MF_00233"/>
    </source>
</evidence>
<keyword evidence="10 13" id="KW-0143">Chaperone</keyword>
<keyword evidence="8 13" id="KW-0472">Membrane</keyword>
<keyword evidence="7 13" id="KW-0653">Protein transport</keyword>
<evidence type="ECO:0000256" key="10">
    <source>
        <dbReference type="ARBA" id="ARBA00023186"/>
    </source>
</evidence>
<evidence type="ECO:0000256" key="1">
    <source>
        <dbReference type="ARBA" id="ARBA00004459"/>
    </source>
</evidence>
<evidence type="ECO:0000256" key="4">
    <source>
        <dbReference type="ARBA" id="ARBA00016202"/>
    </source>
</evidence>
<name>C7RSW2_ACCRE</name>
<dbReference type="CDD" id="cd16326">
    <property type="entry name" value="LolB"/>
    <property type="match status" value="1"/>
</dbReference>
<dbReference type="Pfam" id="PF03550">
    <property type="entry name" value="LolB"/>
    <property type="match status" value="1"/>
</dbReference>
<comment type="subunit">
    <text evidence="3 13">Monomer.</text>
</comment>
<dbReference type="SUPFAM" id="SSF89392">
    <property type="entry name" value="Prokaryotic lipoproteins and lipoprotein localization factors"/>
    <property type="match status" value="1"/>
</dbReference>
<gene>
    <name evidence="13" type="primary">lolB</name>
    <name evidence="14" type="ordered locus">CAP2UW1_2732</name>
</gene>
<keyword evidence="9 13" id="KW-0564">Palmitate</keyword>
<reference evidence="14" key="1">
    <citation type="submission" date="2009-08" db="EMBL/GenBank/DDBJ databases">
        <authorList>
            <consortium name="US DOE Joint Genome Institute"/>
            <person name="Lucas S."/>
            <person name="Copeland A."/>
            <person name="Lapidus A."/>
            <person name="Glavina del Rio T."/>
            <person name="Dalin E."/>
            <person name="Tice H."/>
            <person name="Bruce D."/>
            <person name="Barry K."/>
            <person name="Pitluck S."/>
            <person name="Lowry S."/>
            <person name="Larimer F."/>
            <person name="Land M."/>
            <person name="Hauser L."/>
            <person name="Kyrpides N."/>
            <person name="Ivanova N."/>
            <person name="McMahon K.D."/>
            <person name="Hugenholtz P."/>
        </authorList>
    </citation>
    <scope>NUCLEOTIDE SEQUENCE</scope>
    <source>
        <strain evidence="14">UW-1</strain>
    </source>
</reference>
<dbReference type="KEGG" id="app:CAP2UW1_2732"/>
<dbReference type="EMBL" id="CP001715">
    <property type="protein sequence ID" value="ACV36014.1"/>
    <property type="molecule type" value="Genomic_DNA"/>
</dbReference>
<dbReference type="AlphaFoldDB" id="C7RSW2"/>
<evidence type="ECO:0000256" key="2">
    <source>
        <dbReference type="ARBA" id="ARBA00009696"/>
    </source>
</evidence>
<protein>
    <recommendedName>
        <fullName evidence="4 13">Outer-membrane lipoprotein LolB</fullName>
    </recommendedName>
</protein>
<dbReference type="GO" id="GO:0009279">
    <property type="term" value="C:cell outer membrane"/>
    <property type="evidence" value="ECO:0007669"/>
    <property type="project" value="UniProtKB-SubCell"/>
</dbReference>
<dbReference type="GO" id="GO:0044874">
    <property type="term" value="P:lipoprotein localization to outer membrane"/>
    <property type="evidence" value="ECO:0007669"/>
    <property type="project" value="UniProtKB-UniRule"/>
</dbReference>
<evidence type="ECO:0000256" key="6">
    <source>
        <dbReference type="ARBA" id="ARBA00022729"/>
    </source>
</evidence>
<keyword evidence="12 13" id="KW-0449">Lipoprotein</keyword>
<evidence type="ECO:0000256" key="9">
    <source>
        <dbReference type="ARBA" id="ARBA00023139"/>
    </source>
</evidence>
<dbReference type="NCBIfam" id="TIGR00548">
    <property type="entry name" value="lolB"/>
    <property type="match status" value="1"/>
</dbReference>
<evidence type="ECO:0000256" key="11">
    <source>
        <dbReference type="ARBA" id="ARBA00023237"/>
    </source>
</evidence>
<dbReference type="InterPro" id="IPR004565">
    <property type="entry name" value="OM_lipoprot_LolB"/>
</dbReference>
<accession>C7RSW2</accession>
<reference evidence="14" key="2">
    <citation type="submission" date="2009-09" db="EMBL/GenBank/DDBJ databases">
        <title>Complete sequence of chromosome of Candidatus Accumulibacter phosphatis clade IIA str. UW-1.</title>
        <authorList>
            <consortium name="US DOE Joint Genome Institute"/>
            <person name="Martin H.G."/>
            <person name="Ivanova N."/>
            <person name="Kunin V."/>
            <person name="Warnecke F."/>
            <person name="Barry K."/>
            <person name="He S."/>
            <person name="Salamov A."/>
            <person name="Szeto E."/>
            <person name="Dalin E."/>
            <person name="Pangilinan J.L."/>
            <person name="Lapidus A."/>
            <person name="Lowry S."/>
            <person name="Kyrpides N.C."/>
            <person name="McMahon K.D."/>
            <person name="Hugenholtz P."/>
        </authorList>
    </citation>
    <scope>NUCLEOTIDE SEQUENCE [LARGE SCALE GENOMIC DNA]</scope>
    <source>
        <strain evidence="14">UW-1</strain>
    </source>
</reference>
<dbReference type="HAMAP" id="MF_00233">
    <property type="entry name" value="LolB"/>
    <property type="match status" value="1"/>
</dbReference>
<dbReference type="eggNOG" id="COG3017">
    <property type="taxonomic scope" value="Bacteria"/>
</dbReference>
<sequence length="207" mass="22576" precursor="true">MKRRDGGSTGASTAGYRQLLLFLFGLLALSACTAIGPPTGARLPIDRDSLQDFALVGRFSVRHEGKAYVGGIHWRHVGDRDELVLSSPLGQALAEIVSDASGAFLTAGEGRSQSAATVDSLLHAVLGYPLPLDRLVDWLRGRHANAGTLTTDPQGRPLHLRQEDWRIDYAYDGDDPQALPDRLFVEREGSVQLRLRIDEWQALPPAD</sequence>
<evidence type="ECO:0000256" key="12">
    <source>
        <dbReference type="ARBA" id="ARBA00023288"/>
    </source>
</evidence>
<evidence type="ECO:0000256" key="3">
    <source>
        <dbReference type="ARBA" id="ARBA00011245"/>
    </source>
</evidence>
<dbReference type="GO" id="GO:0015031">
    <property type="term" value="P:protein transport"/>
    <property type="evidence" value="ECO:0007669"/>
    <property type="project" value="UniProtKB-KW"/>
</dbReference>
<comment type="function">
    <text evidence="13">Plays a critical role in the incorporation of lipoproteins in the outer membrane after they are released by the LolA protein.</text>
</comment>